<proteinExistence type="predicted"/>
<evidence type="ECO:0000313" key="2">
    <source>
        <dbReference type="EMBL" id="KGM92674.1"/>
    </source>
</evidence>
<dbReference type="RefSeq" id="XP_010756727.1">
    <property type="nucleotide sequence ID" value="XM_010758425.1"/>
</dbReference>
<dbReference type="AlphaFoldDB" id="A0A0A0HU23"/>
<dbReference type="Proteomes" id="UP000001628">
    <property type="component" value="Unassembled WGS sequence"/>
</dbReference>
<evidence type="ECO:0000313" key="3">
    <source>
        <dbReference type="Proteomes" id="UP000001628"/>
    </source>
</evidence>
<feature type="compositionally biased region" description="Polar residues" evidence="1">
    <location>
        <begin position="111"/>
        <end position="122"/>
    </location>
</feature>
<protein>
    <submittedName>
        <fullName evidence="2">Uncharacterized protein</fullName>
    </submittedName>
</protein>
<reference evidence="2 3" key="1">
    <citation type="journal article" date="2011" name="PLoS Genet.">
        <title>Comparative genomic analysis of human fungal pathogens causing paracoccidioidomycosis.</title>
        <authorList>
            <person name="Desjardins C.A."/>
            <person name="Champion M.D."/>
            <person name="Holder J.W."/>
            <person name="Muszewska A."/>
            <person name="Goldberg J."/>
            <person name="Bailao A.M."/>
            <person name="Brigido M.M."/>
            <person name="Ferreira M.E."/>
            <person name="Garcia A.M."/>
            <person name="Grynberg M."/>
            <person name="Gujja S."/>
            <person name="Heiman D.I."/>
            <person name="Henn M.R."/>
            <person name="Kodira C.D."/>
            <person name="Leon-Narvaez H."/>
            <person name="Longo L.V."/>
            <person name="Ma L.J."/>
            <person name="Malavazi I."/>
            <person name="Matsuo A.L."/>
            <person name="Morais F.V."/>
            <person name="Pereira M."/>
            <person name="Rodriguez-Brito S."/>
            <person name="Sakthikumar S."/>
            <person name="Salem-Izacc S.M."/>
            <person name="Sykes S.M."/>
            <person name="Teixeira M.M."/>
            <person name="Vallejo M.C."/>
            <person name="Walter M.E."/>
            <person name="Yandava C."/>
            <person name="Young S."/>
            <person name="Zeng Q."/>
            <person name="Zucker J."/>
            <person name="Felipe M.S."/>
            <person name="Goldman G.H."/>
            <person name="Haas B.J."/>
            <person name="McEwen J.G."/>
            <person name="Nino-Vega G."/>
            <person name="Puccia R."/>
            <person name="San-Blas G."/>
            <person name="Soares C.M."/>
            <person name="Birren B.W."/>
            <person name="Cuomo C.A."/>
        </authorList>
    </citation>
    <scope>NUCLEOTIDE SEQUENCE [LARGE SCALE GENOMIC DNA]</scope>
    <source>
        <strain evidence="2 3">Pb18</strain>
    </source>
</reference>
<dbReference type="EMBL" id="KN275957">
    <property type="protein sequence ID" value="KGM92674.1"/>
    <property type="molecule type" value="Genomic_DNA"/>
</dbReference>
<dbReference type="HOGENOM" id="CLU_2027432_0_0_1"/>
<name>A0A0A0HU23_PARBD</name>
<evidence type="ECO:0000256" key="1">
    <source>
        <dbReference type="SAM" id="MobiDB-lite"/>
    </source>
</evidence>
<dbReference type="GeneID" id="22587027"/>
<dbReference type="InParanoid" id="A0A0A0HU23"/>
<organism evidence="2 3">
    <name type="scientific">Paracoccidioides brasiliensis (strain Pb18)</name>
    <dbReference type="NCBI Taxonomy" id="502780"/>
    <lineage>
        <taxon>Eukaryota</taxon>
        <taxon>Fungi</taxon>
        <taxon>Dikarya</taxon>
        <taxon>Ascomycota</taxon>
        <taxon>Pezizomycotina</taxon>
        <taxon>Eurotiomycetes</taxon>
        <taxon>Eurotiomycetidae</taxon>
        <taxon>Onygenales</taxon>
        <taxon>Ajellomycetaceae</taxon>
        <taxon>Paracoccidioides</taxon>
    </lineage>
</organism>
<feature type="region of interest" description="Disordered" evidence="1">
    <location>
        <begin position="97"/>
        <end position="122"/>
    </location>
</feature>
<dbReference type="VEuPathDB" id="FungiDB:PADG_11130"/>
<accession>A0A0A0HU23</accession>
<gene>
    <name evidence="2" type="ORF">PADG_11130</name>
</gene>
<sequence length="122" mass="13073">MRRIEGGNIASLNGSDAEYARIVSMLVHEQAVCLELVGSNGNHSVSRQIAAAKRRKSKLTEMCQLGALYAVTLQSLSTTTAFEGAEIMDGCSSEFGKARSVRGRKAKPGNGRSQNDGKIQDQ</sequence>
<dbReference type="KEGG" id="pbn:PADG_11130"/>
<keyword evidence="3" id="KW-1185">Reference proteome</keyword>